<dbReference type="SUPFAM" id="SSF53254">
    <property type="entry name" value="Phosphoglycerate mutase-like"/>
    <property type="match status" value="1"/>
</dbReference>
<organism evidence="2">
    <name type="scientific">marine sediment metagenome</name>
    <dbReference type="NCBI Taxonomy" id="412755"/>
    <lineage>
        <taxon>unclassified sequences</taxon>
        <taxon>metagenomes</taxon>
        <taxon>ecological metagenomes</taxon>
    </lineage>
</organism>
<sequence>MGELLVIRHGQASFGADNYDKLSAAGHAQSAAVGKALRDAGWKPDRTVTGTLTRQKETLASMGFEAGTEHSGLNEYDFKDLLLARYKGDVPHLVNADRKTHFRTLRETVFQWQADEISGVAETWGQFTARVEAARLVACADGAERVLAVSSGGVIGQLTAASLAVPDKMMMTLNLQIKNTSITKFVFTKTAFFLHEFNATPHLMSAENAGMLTYS</sequence>
<dbReference type="PANTHER" id="PTHR20935:SF0">
    <property type="entry name" value="SERINE_THREONINE-PROTEIN PHOSPHATASE PGAM5, MITOCHONDRIAL"/>
    <property type="match status" value="1"/>
</dbReference>
<evidence type="ECO:0000256" key="1">
    <source>
        <dbReference type="ARBA" id="ARBA00022801"/>
    </source>
</evidence>
<protein>
    <recommendedName>
        <fullName evidence="3">Phosphoglycerate mutase family protein</fullName>
    </recommendedName>
</protein>
<evidence type="ECO:0008006" key="3">
    <source>
        <dbReference type="Google" id="ProtNLM"/>
    </source>
</evidence>
<keyword evidence="1" id="KW-0378">Hydrolase</keyword>
<dbReference type="PANTHER" id="PTHR20935">
    <property type="entry name" value="PHOSPHOGLYCERATE MUTASE-RELATED"/>
    <property type="match status" value="1"/>
</dbReference>
<dbReference type="InterPro" id="IPR013078">
    <property type="entry name" value="His_Pase_superF_clade-1"/>
</dbReference>
<evidence type="ECO:0000313" key="2">
    <source>
        <dbReference type="EMBL" id="KKK64395.1"/>
    </source>
</evidence>
<dbReference type="Gene3D" id="3.40.50.1240">
    <property type="entry name" value="Phosphoglycerate mutase-like"/>
    <property type="match status" value="1"/>
</dbReference>
<dbReference type="AlphaFoldDB" id="A0A0F8XT67"/>
<name>A0A0F8XT67_9ZZZZ</name>
<dbReference type="InterPro" id="IPR029033">
    <property type="entry name" value="His_PPase_superfam"/>
</dbReference>
<dbReference type="CDD" id="cd07040">
    <property type="entry name" value="HP"/>
    <property type="match status" value="1"/>
</dbReference>
<proteinExistence type="predicted"/>
<gene>
    <name evidence="2" type="ORF">LCGC14_2984640</name>
</gene>
<dbReference type="InterPro" id="IPR051021">
    <property type="entry name" value="Mito_Ser/Thr_phosphatase"/>
</dbReference>
<dbReference type="GO" id="GO:0016787">
    <property type="term" value="F:hydrolase activity"/>
    <property type="evidence" value="ECO:0007669"/>
    <property type="project" value="UniProtKB-KW"/>
</dbReference>
<dbReference type="SMART" id="SM00855">
    <property type="entry name" value="PGAM"/>
    <property type="match status" value="1"/>
</dbReference>
<dbReference type="EMBL" id="LAZR01061043">
    <property type="protein sequence ID" value="KKK64395.1"/>
    <property type="molecule type" value="Genomic_DNA"/>
</dbReference>
<comment type="caution">
    <text evidence="2">The sequence shown here is derived from an EMBL/GenBank/DDBJ whole genome shotgun (WGS) entry which is preliminary data.</text>
</comment>
<accession>A0A0F8XT67</accession>
<dbReference type="Pfam" id="PF00300">
    <property type="entry name" value="His_Phos_1"/>
    <property type="match status" value="1"/>
</dbReference>
<reference evidence="2" key="1">
    <citation type="journal article" date="2015" name="Nature">
        <title>Complex archaea that bridge the gap between prokaryotes and eukaryotes.</title>
        <authorList>
            <person name="Spang A."/>
            <person name="Saw J.H."/>
            <person name="Jorgensen S.L."/>
            <person name="Zaremba-Niedzwiedzka K."/>
            <person name="Martijn J."/>
            <person name="Lind A.E."/>
            <person name="van Eijk R."/>
            <person name="Schleper C."/>
            <person name="Guy L."/>
            <person name="Ettema T.J."/>
        </authorList>
    </citation>
    <scope>NUCLEOTIDE SEQUENCE</scope>
</reference>